<gene>
    <name evidence="11" type="primary">LOC103718839</name>
</gene>
<keyword evidence="4" id="KW-0732">Signal</keyword>
<evidence type="ECO:0000256" key="2">
    <source>
        <dbReference type="ARBA" id="ARBA00005748"/>
    </source>
</evidence>
<evidence type="ECO:0000256" key="3">
    <source>
        <dbReference type="ARBA" id="ARBA00022692"/>
    </source>
</evidence>
<evidence type="ECO:0000256" key="4">
    <source>
        <dbReference type="ARBA" id="ARBA00022729"/>
    </source>
</evidence>
<feature type="transmembrane region" description="Helical" evidence="9">
    <location>
        <begin position="234"/>
        <end position="257"/>
    </location>
</feature>
<comment type="similarity">
    <text evidence="2">Belongs to the NEMP family.</text>
</comment>
<feature type="transmembrane region" description="Helical" evidence="9">
    <location>
        <begin position="269"/>
        <end position="289"/>
    </location>
</feature>
<feature type="transmembrane region" description="Helical" evidence="9">
    <location>
        <begin position="181"/>
        <end position="200"/>
    </location>
</feature>
<dbReference type="Proteomes" id="UP000228380">
    <property type="component" value="Chromosome 11"/>
</dbReference>
<reference evidence="10" key="1">
    <citation type="journal article" date="2019" name="Nat. Commun.">
        <title>Genome-wide association mapping of date palm fruit traits.</title>
        <authorList>
            <person name="Hazzouri K.M."/>
            <person name="Gros-Balthazard M."/>
            <person name="Flowers J.M."/>
            <person name="Copetti D."/>
            <person name="Lemansour A."/>
            <person name="Lebrun M."/>
            <person name="Masmoudi K."/>
            <person name="Ferrand S."/>
            <person name="Dhar M.I."/>
            <person name="Fresquez Z.A."/>
            <person name="Rosas U."/>
            <person name="Zhang J."/>
            <person name="Talag J."/>
            <person name="Lee S."/>
            <person name="Kudrna D."/>
            <person name="Powell R.F."/>
            <person name="Leitch I.J."/>
            <person name="Krueger R.R."/>
            <person name="Wing R.A."/>
            <person name="Amiri K.M.A."/>
            <person name="Purugganan M.D."/>
        </authorList>
    </citation>
    <scope>NUCLEOTIDE SEQUENCE [LARGE SCALE GENOMIC DNA]</scope>
    <source>
        <strain evidence="10">cv. Khalas</strain>
    </source>
</reference>
<dbReference type="Pfam" id="PF10225">
    <property type="entry name" value="NEMP"/>
    <property type="match status" value="1"/>
</dbReference>
<evidence type="ECO:0000313" key="11">
    <source>
        <dbReference type="RefSeq" id="XP_038987919.1"/>
    </source>
</evidence>
<dbReference type="OrthoDB" id="772609at2759"/>
<accession>A0A8B9AWZ1</accession>
<organism evidence="10 11">
    <name type="scientific">Phoenix dactylifera</name>
    <name type="common">Date palm</name>
    <dbReference type="NCBI Taxonomy" id="42345"/>
    <lineage>
        <taxon>Eukaryota</taxon>
        <taxon>Viridiplantae</taxon>
        <taxon>Streptophyta</taxon>
        <taxon>Embryophyta</taxon>
        <taxon>Tracheophyta</taxon>
        <taxon>Spermatophyta</taxon>
        <taxon>Magnoliopsida</taxon>
        <taxon>Liliopsida</taxon>
        <taxon>Arecaceae</taxon>
        <taxon>Coryphoideae</taxon>
        <taxon>Phoeniceae</taxon>
        <taxon>Phoenix</taxon>
    </lineage>
</organism>
<dbReference type="AlphaFoldDB" id="A0A8B9AWZ1"/>
<dbReference type="InterPro" id="IPR019358">
    <property type="entry name" value="NEMP_fam"/>
</dbReference>
<evidence type="ECO:0000256" key="9">
    <source>
        <dbReference type="SAM" id="Phobius"/>
    </source>
</evidence>
<feature type="transmembrane region" description="Helical" evidence="9">
    <location>
        <begin position="157"/>
        <end position="175"/>
    </location>
</feature>
<feature type="transmembrane region" description="Helical" evidence="9">
    <location>
        <begin position="6"/>
        <end position="23"/>
    </location>
</feature>
<reference evidence="11" key="2">
    <citation type="submission" date="2025-08" db="UniProtKB">
        <authorList>
            <consortium name="RefSeq"/>
        </authorList>
    </citation>
    <scope>IDENTIFICATION</scope>
    <source>
        <tissue evidence="11">Young leaves</tissue>
    </source>
</reference>
<evidence type="ECO:0000313" key="10">
    <source>
        <dbReference type="Proteomes" id="UP000228380"/>
    </source>
</evidence>
<evidence type="ECO:0000256" key="1">
    <source>
        <dbReference type="ARBA" id="ARBA00004575"/>
    </source>
</evidence>
<dbReference type="RefSeq" id="XP_038987919.1">
    <property type="nucleotide sequence ID" value="XM_039131991.1"/>
</dbReference>
<keyword evidence="6 9" id="KW-0472">Membrane</keyword>
<dbReference type="PANTHER" id="PTHR31587:SF3">
    <property type="entry name" value="EXPRESSED PROTEIN"/>
    <property type="match status" value="1"/>
</dbReference>
<feature type="transmembrane region" description="Helical" evidence="9">
    <location>
        <begin position="314"/>
        <end position="341"/>
    </location>
</feature>
<keyword evidence="7" id="KW-0539">Nucleus</keyword>
<sequence length="515" mass="58353">MGGCTVHSYLLLFLLSLIPLLFLSSSQQQQTTPFKDVNLGNPIVHFVPMPRAGYLCERVHITGVSRLSLGSYANSRRVTLKVSEALPERLHGKIEVCFLRNVSIGLCQCEIDEWQTLQKGQWSTVISPYENRYVDVNFKDKTSTSCTISIEEEFQQWRLAFLGFGFLLLLSAPIISNWVPFYYSSSMALGILLVVLIILFQGMKLLPMGRKNILYLTIYGSVVSPSNYRASIFFFYQLGVGSYIAHYFSTVVNSILVNFGLSEEMHNPVSVFLLVGIILAGAALGYWIVRKFVLSEDGNVDADIAQFVKWAMRIISVVFVFLSTLDAPLALVVLVISWSICSLITSIRWRRASTIFSCRRQTRLVKGSLWHQGARQTFAGNRHAEFLSRSAKNNRTVLANSSPYSWSSLPSKGHVYSSPYKRMPQQYEDYYSTYHRMPTRKFSKKEWEDFTRESTREALTDWASTPEVAKWVADNAQHMQLNPDSISDDTMESSSGSSEETALENGSMLDLFRWG</sequence>
<dbReference type="PANTHER" id="PTHR31587">
    <property type="entry name" value="TRANSMEMBRANE PROTEIN (DUF2215)"/>
    <property type="match status" value="1"/>
</dbReference>
<name>A0A8B9AWZ1_PHODC</name>
<keyword evidence="10" id="KW-1185">Reference proteome</keyword>
<keyword evidence="5 9" id="KW-1133">Transmembrane helix</keyword>
<keyword evidence="3 9" id="KW-0812">Transmembrane</keyword>
<protein>
    <submittedName>
        <fullName evidence="11">Uncharacterized protein LOC103718839 isoform X1</fullName>
    </submittedName>
</protein>
<comment type="subcellular location">
    <subcellularLocation>
        <location evidence="1">Nucleus inner membrane</location>
        <topology evidence="1">Multi-pass membrane protein</topology>
        <orientation evidence="1">Nucleoplasmic side</orientation>
    </subcellularLocation>
</comment>
<evidence type="ECO:0000256" key="7">
    <source>
        <dbReference type="ARBA" id="ARBA00023242"/>
    </source>
</evidence>
<evidence type="ECO:0000256" key="6">
    <source>
        <dbReference type="ARBA" id="ARBA00023136"/>
    </source>
</evidence>
<feature type="region of interest" description="Disordered" evidence="8">
    <location>
        <begin position="481"/>
        <end position="506"/>
    </location>
</feature>
<dbReference type="GeneID" id="103718839"/>
<dbReference type="GO" id="GO:0005637">
    <property type="term" value="C:nuclear inner membrane"/>
    <property type="evidence" value="ECO:0007669"/>
    <property type="project" value="UniProtKB-SubCell"/>
</dbReference>
<evidence type="ECO:0000256" key="5">
    <source>
        <dbReference type="ARBA" id="ARBA00022989"/>
    </source>
</evidence>
<proteinExistence type="inferred from homology"/>
<evidence type="ECO:0000256" key="8">
    <source>
        <dbReference type="SAM" id="MobiDB-lite"/>
    </source>
</evidence>